<evidence type="ECO:0000256" key="2">
    <source>
        <dbReference type="ARBA" id="ARBA00022692"/>
    </source>
</evidence>
<evidence type="ECO:0000256" key="1">
    <source>
        <dbReference type="ARBA" id="ARBA00004127"/>
    </source>
</evidence>
<evidence type="ECO:0000256" key="5">
    <source>
        <dbReference type="ARBA" id="ARBA00023136"/>
    </source>
</evidence>
<evidence type="ECO:0000256" key="6">
    <source>
        <dbReference type="ARBA" id="ARBA00029467"/>
    </source>
</evidence>
<accession>K4Q1V9</accession>
<dbReference type="Pfam" id="PF06749">
    <property type="entry name" value="DUF1218"/>
    <property type="match status" value="1"/>
</dbReference>
<keyword evidence="2 7" id="KW-0812">Transmembrane</keyword>
<comment type="similarity">
    <text evidence="6">Belongs to the DESIGUAL family.</text>
</comment>
<proteinExistence type="inferred from homology"/>
<feature type="transmembrane region" description="Helical" evidence="7">
    <location>
        <begin position="520"/>
        <end position="542"/>
    </location>
</feature>
<evidence type="ECO:0000256" key="7">
    <source>
        <dbReference type="SAM" id="Phobius"/>
    </source>
</evidence>
<dbReference type="EMBL" id="AB646134">
    <property type="protein sequence ID" value="BAM64820.1"/>
    <property type="molecule type" value="Genomic_DNA"/>
</dbReference>
<keyword evidence="3" id="KW-0732">Signal</keyword>
<organism evidence="8">
    <name type="scientific">Beta vulgaris</name>
    <name type="common">Sugar beet</name>
    <dbReference type="NCBI Taxonomy" id="161934"/>
    <lineage>
        <taxon>Eukaryota</taxon>
        <taxon>Viridiplantae</taxon>
        <taxon>Streptophyta</taxon>
        <taxon>Embryophyta</taxon>
        <taxon>Tracheophyta</taxon>
        <taxon>Spermatophyta</taxon>
        <taxon>Magnoliopsida</taxon>
        <taxon>eudicotyledons</taxon>
        <taxon>Gunneridae</taxon>
        <taxon>Pentapetalae</taxon>
        <taxon>Caryophyllales</taxon>
        <taxon>Chenopodiaceae</taxon>
        <taxon>Betoideae</taxon>
        <taxon>Beta</taxon>
    </lineage>
</organism>
<dbReference type="GO" id="GO:0012505">
    <property type="term" value="C:endomembrane system"/>
    <property type="evidence" value="ECO:0007669"/>
    <property type="project" value="UniProtKB-SubCell"/>
</dbReference>
<protein>
    <submittedName>
        <fullName evidence="8">Uncharacterized protein</fullName>
    </submittedName>
</protein>
<feature type="transmembrane region" description="Helical" evidence="7">
    <location>
        <begin position="472"/>
        <end position="500"/>
    </location>
</feature>
<evidence type="ECO:0000313" key="8">
    <source>
        <dbReference type="EMBL" id="BAM64820.1"/>
    </source>
</evidence>
<comment type="subcellular location">
    <subcellularLocation>
        <location evidence="1">Endomembrane system</location>
        <topology evidence="1">Multi-pass membrane protein</topology>
    </subcellularLocation>
</comment>
<name>K4Q1V9_BETVU</name>
<feature type="transmembrane region" description="Helical" evidence="7">
    <location>
        <begin position="285"/>
        <end position="303"/>
    </location>
</feature>
<keyword evidence="5 7" id="KW-0472">Membrane</keyword>
<reference evidence="8" key="1">
    <citation type="journal article" date="2012" name="Genetics">
        <title>Unusual and typical features of a novel restorer-of-fertility gene of sugar beet (Beta vulgaris L.).</title>
        <authorList>
            <person name="Matsuhira H."/>
            <person name="Kagami H."/>
            <person name="Kurata M."/>
            <person name="Kitazaki K."/>
            <person name="Matsunaga M."/>
            <person name="Hamaguchi Y."/>
            <person name="Hagihara E."/>
            <person name="Ueda M."/>
            <person name="Harada M."/>
            <person name="Muramatsu A."/>
            <person name="Yui-Kurino R."/>
            <person name="Taguchi K."/>
            <person name="Tamagake H."/>
            <person name="Mikami T."/>
            <person name="Kubo T."/>
        </authorList>
    </citation>
    <scope>NUCLEOTIDE SEQUENCE</scope>
</reference>
<dbReference type="AlphaFoldDB" id="K4Q1V9"/>
<sequence>MPRGVHLWVIRRNGSAQAIATSRGSIINYRFRGPTFTLNRSFTASAPDCLTKSKEFRPFHLVHIYKTRTPPISYQRTSCLNSQLQLTSFLYGLGESTRVQGMEARFKWTATQLAGSRDLLPSYPMNFALTVLLAPPELSHKGSNLITKRGRKFKDTHRIVSSSPFPFPPVSVGLPLPFPPRWNFRIVKSSFFFNSGLNLRINGVRRFRAAKVVFDGWLWSSEQISQLGQVWWFKVVIVKYVGFLAYVLRVKVTHDFREQGRGDIRPSWLGHLFAGFENRRDTRGFNLFGSPFSLALIFMVFVLKTSNLQAAPQFNLGVYSTPIHQRFSFIKEKPDILSVESIESHRNMTPYMVMSSESQVMEDHWDCSYGETRCSSLAVHCPNRVCQLLRQPLPSAIRGLLAAVLGFAAEGKRIKASEVSEIQPGLCSYPRSPAYALGIIAALSLLVAHIVINVASGCICCRRNPYTSATHWTLSLVCFIMSWFTFVVAFLLLLGGAALNDQHGVENEYFSYYYCYVVKPGVFAVSAALCLASVTLGIFYYLTITSGKETPFGGPAAPNQTGIAMGQAQVPPTSHDPVFVHEDTYVRRQFT</sequence>
<evidence type="ECO:0000256" key="3">
    <source>
        <dbReference type="ARBA" id="ARBA00022729"/>
    </source>
</evidence>
<feature type="transmembrane region" description="Helical" evidence="7">
    <location>
        <begin position="434"/>
        <end position="460"/>
    </location>
</feature>
<feature type="transmembrane region" description="Helical" evidence="7">
    <location>
        <begin position="230"/>
        <end position="248"/>
    </location>
</feature>
<dbReference type="InterPro" id="IPR009606">
    <property type="entry name" value="DEAL/Modifying_wall_lignin1/2"/>
</dbReference>
<keyword evidence="4 7" id="KW-1133">Transmembrane helix</keyword>
<dbReference type="InterPro" id="IPR052222">
    <property type="entry name" value="DESIGUAL"/>
</dbReference>
<evidence type="ECO:0000256" key="4">
    <source>
        <dbReference type="ARBA" id="ARBA00022989"/>
    </source>
</evidence>
<dbReference type="PANTHER" id="PTHR31769">
    <property type="entry name" value="OS07G0462200 PROTEIN-RELATED"/>
    <property type="match status" value="1"/>
</dbReference>